<proteinExistence type="predicted"/>
<accession>A0A096GZJ1</accession>
<feature type="transmembrane region" description="Helical" evidence="2">
    <location>
        <begin position="20"/>
        <end position="40"/>
    </location>
</feature>
<dbReference type="RefSeq" id="WP_034368046.1">
    <property type="nucleotide sequence ID" value="NZ_AWOR01000042.1"/>
</dbReference>
<dbReference type="EMBL" id="AWOR01000042">
    <property type="protein sequence ID" value="KGH30600.1"/>
    <property type="molecule type" value="Genomic_DNA"/>
</dbReference>
<evidence type="ECO:0000256" key="1">
    <source>
        <dbReference type="SAM" id="Coils"/>
    </source>
</evidence>
<dbReference type="GO" id="GO:0004713">
    <property type="term" value="F:protein tyrosine kinase activity"/>
    <property type="evidence" value="ECO:0007669"/>
    <property type="project" value="TreeGrafter"/>
</dbReference>
<dbReference type="PANTHER" id="PTHR32309">
    <property type="entry name" value="TYROSINE-PROTEIN KINASE"/>
    <property type="match status" value="1"/>
</dbReference>
<evidence type="ECO:0000256" key="2">
    <source>
        <dbReference type="SAM" id="Phobius"/>
    </source>
</evidence>
<keyword evidence="2" id="KW-0812">Transmembrane</keyword>
<name>A0A096GZJ1_COMTE</name>
<reference evidence="3 4" key="1">
    <citation type="submission" date="2013-09" db="EMBL/GenBank/DDBJ databases">
        <title>High correlation between genotypes and phenotypes of environmental bacteria Comamonas testosteroni strains.</title>
        <authorList>
            <person name="Liu L."/>
            <person name="Zhu W."/>
            <person name="Xia X."/>
            <person name="Xu B."/>
            <person name="Luo M."/>
            <person name="Wang G."/>
        </authorList>
    </citation>
    <scope>NUCLEOTIDE SEQUENCE [LARGE SCALE GENOMIC DNA]</scope>
    <source>
        <strain evidence="3 4">JL40</strain>
    </source>
</reference>
<dbReference type="AlphaFoldDB" id="A0A096GZJ1"/>
<evidence type="ECO:0000313" key="4">
    <source>
        <dbReference type="Proteomes" id="UP000029553"/>
    </source>
</evidence>
<feature type="transmembrane region" description="Helical" evidence="2">
    <location>
        <begin position="347"/>
        <end position="371"/>
    </location>
</feature>
<sequence length="376" mass="42446">MTDFFKKECLKGYCQAIWRMKALAIALCVSILAIIYWGLIASDRYVSEARVLIQRTDMAASQAMDFSSLLAGGDGISRADQMLLRDRLLSVDMLLQLDKDLNLREHYSSHDHDVLSRMFFHDASLEFFHRHFLSRISVEYDEYAGVLVIQAQAYDADMARKITSALVHEGEHYMNTLGHQLAQEQVNFLEKQVKERSEHALNARQRVLAFQNAKGLISPQSAAENLAGVVNKLDEQLTELSARKTALLGYLAPTAPAVVEVDLQIQAVEKQIKTEKARLTSAKGQSLNKTVEEYQRLELEAQFQQDAYKSALVALEKGRVEATRTLKKVLVLQSPSMPEYPLRPRRLYNIATFILGALLLAGLVQLLVSIVRDHRD</sequence>
<dbReference type="GO" id="GO:0005886">
    <property type="term" value="C:plasma membrane"/>
    <property type="evidence" value="ECO:0007669"/>
    <property type="project" value="TreeGrafter"/>
</dbReference>
<dbReference type="PANTHER" id="PTHR32309:SF13">
    <property type="entry name" value="FERRIC ENTEROBACTIN TRANSPORT PROTEIN FEPE"/>
    <property type="match status" value="1"/>
</dbReference>
<feature type="coiled-coil region" evidence="1">
    <location>
        <begin position="223"/>
        <end position="307"/>
    </location>
</feature>
<keyword evidence="1" id="KW-0175">Coiled coil</keyword>
<keyword evidence="2" id="KW-0472">Membrane</keyword>
<keyword evidence="2" id="KW-1133">Transmembrane helix</keyword>
<gene>
    <name evidence="3" type="ORF">P353_08935</name>
</gene>
<comment type="caution">
    <text evidence="3">The sequence shown here is derived from an EMBL/GenBank/DDBJ whole genome shotgun (WGS) entry which is preliminary data.</text>
</comment>
<evidence type="ECO:0000313" key="3">
    <source>
        <dbReference type="EMBL" id="KGH30600.1"/>
    </source>
</evidence>
<dbReference type="InterPro" id="IPR050445">
    <property type="entry name" value="Bact_polysacc_biosynth/exp"/>
</dbReference>
<protein>
    <submittedName>
        <fullName evidence="3">Chain-length determining protein</fullName>
    </submittedName>
</protein>
<dbReference type="Proteomes" id="UP000029553">
    <property type="component" value="Unassembled WGS sequence"/>
</dbReference>
<organism evidence="3 4">
    <name type="scientific">Comamonas testosteroni</name>
    <name type="common">Pseudomonas testosteroni</name>
    <dbReference type="NCBI Taxonomy" id="285"/>
    <lineage>
        <taxon>Bacteria</taxon>
        <taxon>Pseudomonadati</taxon>
        <taxon>Pseudomonadota</taxon>
        <taxon>Betaproteobacteria</taxon>
        <taxon>Burkholderiales</taxon>
        <taxon>Comamonadaceae</taxon>
        <taxon>Comamonas</taxon>
    </lineage>
</organism>